<dbReference type="OrthoDB" id="1423330at2759"/>
<dbReference type="SUPFAM" id="SSF53098">
    <property type="entry name" value="Ribonuclease H-like"/>
    <property type="match status" value="1"/>
</dbReference>
<dbReference type="CDD" id="cd06222">
    <property type="entry name" value="RNase_H_like"/>
    <property type="match status" value="1"/>
</dbReference>
<evidence type="ECO:0000313" key="3">
    <source>
        <dbReference type="Proteomes" id="UP000242715"/>
    </source>
</evidence>
<feature type="domain" description="RNase H type-1" evidence="1">
    <location>
        <begin position="385"/>
        <end position="515"/>
    </location>
</feature>
<dbReference type="InterPro" id="IPR026960">
    <property type="entry name" value="RVT-Znf"/>
</dbReference>
<dbReference type="PANTHER" id="PTHR47723:SF13">
    <property type="entry name" value="PUTATIVE-RELATED"/>
    <property type="match status" value="1"/>
</dbReference>
<name>A0A2Z6PTS2_TRISU</name>
<dbReference type="InterPro" id="IPR002156">
    <property type="entry name" value="RNaseH_domain"/>
</dbReference>
<reference evidence="3" key="1">
    <citation type="journal article" date="2017" name="Front. Plant Sci.">
        <title>Climate Clever Clovers: New Paradigm to Reduce the Environmental Footprint of Ruminants by Breeding Low Methanogenic Forages Utilizing Haplotype Variation.</title>
        <authorList>
            <person name="Kaur P."/>
            <person name="Appels R."/>
            <person name="Bayer P.E."/>
            <person name="Keeble-Gagnere G."/>
            <person name="Wang J."/>
            <person name="Hirakawa H."/>
            <person name="Shirasawa K."/>
            <person name="Vercoe P."/>
            <person name="Stefanova K."/>
            <person name="Durmic Z."/>
            <person name="Nichols P."/>
            <person name="Revell C."/>
            <person name="Isobe S.N."/>
            <person name="Edwards D."/>
            <person name="Erskine W."/>
        </authorList>
    </citation>
    <scope>NUCLEOTIDE SEQUENCE [LARGE SCALE GENOMIC DNA]</scope>
    <source>
        <strain evidence="3">cv. Daliak</strain>
    </source>
</reference>
<dbReference type="PROSITE" id="PS50879">
    <property type="entry name" value="RNASE_H_1"/>
    <property type="match status" value="1"/>
</dbReference>
<dbReference type="PANTHER" id="PTHR47723">
    <property type="entry name" value="OS05G0353850 PROTEIN"/>
    <property type="match status" value="1"/>
</dbReference>
<dbReference type="Pfam" id="PF13456">
    <property type="entry name" value="RVT_3"/>
    <property type="match status" value="1"/>
</dbReference>
<proteinExistence type="predicted"/>
<keyword evidence="3" id="KW-1185">Reference proteome</keyword>
<sequence length="545" mass="62384">MQVAWLPQTTCDSIDRMTRSFLWKDASNKGIHLVGWDKITKPKKLGGLGIRKAREANTSLLGKLVWHMHQNCDTFWLQILRHKYLNDDMFLSITKKPGSITWNAIMKALQALKDGFQFRLGDGNSSFWYLNWLGIGNLADQVPYVDIHDLQMRVRDVYTDNKWNFNLLYTTIPADVMDHLKRLPVCLNSQVVDRYTWKGNLNGLYTAKEGYYWLNRFSFSDTATDDISWNSVWHIPAPEKIKFFIWSALHNALPTKSMLSHRGLLQANLCPRCNIEEESTLHCLRNCEFIKRFWKAIGFLGQTFFQGDNLNDWLRNSIDGPSSFLFMAAVWWIWCARNQLCMDNEAISYFTLRTNTENLAQLLRMCFIKQNISSTATMVRWNAHGGIGMILNVDGSSIGNPGISGFGGLIRNSDGAWVHGFAGNIGHLNILQAELLAIYHGLVLAWELDIKDLCCYSDSKTALKLIYDHVNEWHQYAAIIYNIKDFLSRNWRVRLVHMLREGNNCADILDKFGARNPKAYCSIAVPPDGMSLLLLADASGTIFSR</sequence>
<accession>A0A2Z6PTS2</accession>
<dbReference type="AlphaFoldDB" id="A0A2Z6PTS2"/>
<dbReference type="InterPro" id="IPR053151">
    <property type="entry name" value="RNase_H-like"/>
</dbReference>
<dbReference type="GO" id="GO:0003676">
    <property type="term" value="F:nucleic acid binding"/>
    <property type="evidence" value="ECO:0007669"/>
    <property type="project" value="InterPro"/>
</dbReference>
<evidence type="ECO:0000313" key="2">
    <source>
        <dbReference type="EMBL" id="GAU50297.1"/>
    </source>
</evidence>
<organism evidence="2 3">
    <name type="scientific">Trifolium subterraneum</name>
    <name type="common">Subterranean clover</name>
    <dbReference type="NCBI Taxonomy" id="3900"/>
    <lineage>
        <taxon>Eukaryota</taxon>
        <taxon>Viridiplantae</taxon>
        <taxon>Streptophyta</taxon>
        <taxon>Embryophyta</taxon>
        <taxon>Tracheophyta</taxon>
        <taxon>Spermatophyta</taxon>
        <taxon>Magnoliopsida</taxon>
        <taxon>eudicotyledons</taxon>
        <taxon>Gunneridae</taxon>
        <taxon>Pentapetalae</taxon>
        <taxon>rosids</taxon>
        <taxon>fabids</taxon>
        <taxon>Fabales</taxon>
        <taxon>Fabaceae</taxon>
        <taxon>Papilionoideae</taxon>
        <taxon>50 kb inversion clade</taxon>
        <taxon>NPAAA clade</taxon>
        <taxon>Hologalegina</taxon>
        <taxon>IRL clade</taxon>
        <taxon>Trifolieae</taxon>
        <taxon>Trifolium</taxon>
    </lineage>
</organism>
<dbReference type="InterPro" id="IPR036397">
    <property type="entry name" value="RNaseH_sf"/>
</dbReference>
<evidence type="ECO:0000259" key="1">
    <source>
        <dbReference type="PROSITE" id="PS50879"/>
    </source>
</evidence>
<dbReference type="GO" id="GO:0004523">
    <property type="term" value="F:RNA-DNA hybrid ribonuclease activity"/>
    <property type="evidence" value="ECO:0007669"/>
    <property type="project" value="InterPro"/>
</dbReference>
<dbReference type="Pfam" id="PF13966">
    <property type="entry name" value="zf-RVT"/>
    <property type="match status" value="1"/>
</dbReference>
<dbReference type="InterPro" id="IPR012337">
    <property type="entry name" value="RNaseH-like_sf"/>
</dbReference>
<dbReference type="InterPro" id="IPR044730">
    <property type="entry name" value="RNase_H-like_dom_plant"/>
</dbReference>
<gene>
    <name evidence="2" type="ORF">TSUD_288310</name>
</gene>
<dbReference type="Gene3D" id="3.30.420.10">
    <property type="entry name" value="Ribonuclease H-like superfamily/Ribonuclease H"/>
    <property type="match status" value="1"/>
</dbReference>
<dbReference type="EMBL" id="DF974732">
    <property type="protein sequence ID" value="GAU50297.1"/>
    <property type="molecule type" value="Genomic_DNA"/>
</dbReference>
<protein>
    <recommendedName>
        <fullName evidence="1">RNase H type-1 domain-containing protein</fullName>
    </recommendedName>
</protein>
<dbReference type="Proteomes" id="UP000242715">
    <property type="component" value="Unassembled WGS sequence"/>
</dbReference>